<dbReference type="Proteomes" id="UP000285120">
    <property type="component" value="Unassembled WGS sequence"/>
</dbReference>
<evidence type="ECO:0000313" key="12">
    <source>
        <dbReference type="Proteomes" id="UP000285120"/>
    </source>
</evidence>
<dbReference type="InterPro" id="IPR027417">
    <property type="entry name" value="P-loop_NTPase"/>
</dbReference>
<evidence type="ECO:0000256" key="4">
    <source>
        <dbReference type="ARBA" id="ARBA00022490"/>
    </source>
</evidence>
<keyword evidence="7" id="KW-0547">Nucleotide-binding</keyword>
<evidence type="ECO:0000256" key="6">
    <source>
        <dbReference type="ARBA" id="ARBA00022723"/>
    </source>
</evidence>
<sequence length="153" mass="17280">MAAFHITTVSAEDTMKQAQEIGRLARAGDVITLSGDLGTGKTHFAKGLAHGLGVTGNVNSPTYTIMKEYKGRFPFYHMDVYRLEEESEELGLEEYIEGDGVTLIEWPERIESWLDAPDRLQIKIEYAGDDKRIIHFSADSGSWLNWIEERKAE</sequence>
<dbReference type="Pfam" id="PF02367">
    <property type="entry name" value="TsaE"/>
    <property type="match status" value="1"/>
</dbReference>
<dbReference type="AlphaFoldDB" id="A0A419V0K0"/>
<evidence type="ECO:0000256" key="3">
    <source>
        <dbReference type="ARBA" id="ARBA00019010"/>
    </source>
</evidence>
<protein>
    <recommendedName>
        <fullName evidence="3">tRNA threonylcarbamoyladenosine biosynthesis protein TsaE</fullName>
    </recommendedName>
    <alternativeName>
        <fullName evidence="10">t(6)A37 threonylcarbamoyladenosine biosynthesis protein TsaE</fullName>
    </alternativeName>
</protein>
<reference evidence="11 12" key="1">
    <citation type="submission" date="2018-09" db="EMBL/GenBank/DDBJ databases">
        <title>Genomic Encyclopedia of Archaeal and Bacterial Type Strains, Phase II (KMG-II): from individual species to whole genera.</title>
        <authorList>
            <person name="Goeker M."/>
        </authorList>
    </citation>
    <scope>NUCLEOTIDE SEQUENCE [LARGE SCALE GENOMIC DNA]</scope>
    <source>
        <strain evidence="11 12">DSM 17008</strain>
    </source>
</reference>
<evidence type="ECO:0000313" key="11">
    <source>
        <dbReference type="EMBL" id="RKD71429.1"/>
    </source>
</evidence>
<evidence type="ECO:0000256" key="1">
    <source>
        <dbReference type="ARBA" id="ARBA00004496"/>
    </source>
</evidence>
<gene>
    <name evidence="11" type="ORF">ATL39_2826</name>
</gene>
<comment type="similarity">
    <text evidence="2">Belongs to the TsaE family.</text>
</comment>
<dbReference type="GO" id="GO:0005737">
    <property type="term" value="C:cytoplasm"/>
    <property type="evidence" value="ECO:0007669"/>
    <property type="project" value="UniProtKB-SubCell"/>
</dbReference>
<dbReference type="SUPFAM" id="SSF52540">
    <property type="entry name" value="P-loop containing nucleoside triphosphate hydrolases"/>
    <property type="match status" value="1"/>
</dbReference>
<evidence type="ECO:0000256" key="2">
    <source>
        <dbReference type="ARBA" id="ARBA00007599"/>
    </source>
</evidence>
<keyword evidence="8" id="KW-0067">ATP-binding</keyword>
<dbReference type="GO" id="GO:0005524">
    <property type="term" value="F:ATP binding"/>
    <property type="evidence" value="ECO:0007669"/>
    <property type="project" value="UniProtKB-KW"/>
</dbReference>
<dbReference type="Gene3D" id="3.40.50.300">
    <property type="entry name" value="P-loop containing nucleotide triphosphate hydrolases"/>
    <property type="match status" value="1"/>
</dbReference>
<evidence type="ECO:0000256" key="9">
    <source>
        <dbReference type="ARBA" id="ARBA00022842"/>
    </source>
</evidence>
<keyword evidence="12" id="KW-1185">Reference proteome</keyword>
<dbReference type="EMBL" id="RAPK01000010">
    <property type="protein sequence ID" value="RKD71429.1"/>
    <property type="molecule type" value="Genomic_DNA"/>
</dbReference>
<proteinExistence type="inferred from homology"/>
<dbReference type="GO" id="GO:0002949">
    <property type="term" value="P:tRNA threonylcarbamoyladenosine modification"/>
    <property type="evidence" value="ECO:0007669"/>
    <property type="project" value="InterPro"/>
</dbReference>
<dbReference type="GO" id="GO:0046872">
    <property type="term" value="F:metal ion binding"/>
    <property type="evidence" value="ECO:0007669"/>
    <property type="project" value="UniProtKB-KW"/>
</dbReference>
<accession>A0A419V0K0</accession>
<comment type="caution">
    <text evidence="11">The sequence shown here is derived from an EMBL/GenBank/DDBJ whole genome shotgun (WGS) entry which is preliminary data.</text>
</comment>
<name>A0A419V0K0_9BACL</name>
<dbReference type="PANTHER" id="PTHR33540:SF2">
    <property type="entry name" value="TRNA THREONYLCARBAMOYLADENOSINE BIOSYNTHESIS PROTEIN TSAE"/>
    <property type="match status" value="1"/>
</dbReference>
<evidence type="ECO:0000256" key="10">
    <source>
        <dbReference type="ARBA" id="ARBA00032441"/>
    </source>
</evidence>
<evidence type="ECO:0000256" key="8">
    <source>
        <dbReference type="ARBA" id="ARBA00022840"/>
    </source>
</evidence>
<dbReference type="PANTHER" id="PTHR33540">
    <property type="entry name" value="TRNA THREONYLCARBAMOYLADENOSINE BIOSYNTHESIS PROTEIN TSAE"/>
    <property type="match status" value="1"/>
</dbReference>
<comment type="subcellular location">
    <subcellularLocation>
        <location evidence="1">Cytoplasm</location>
    </subcellularLocation>
</comment>
<dbReference type="NCBIfam" id="TIGR00150">
    <property type="entry name" value="T6A_YjeE"/>
    <property type="match status" value="1"/>
</dbReference>
<organism evidence="11 12">
    <name type="scientific">Sinobaca qinghaiensis</name>
    <dbReference type="NCBI Taxonomy" id="342944"/>
    <lineage>
        <taxon>Bacteria</taxon>
        <taxon>Bacillati</taxon>
        <taxon>Bacillota</taxon>
        <taxon>Bacilli</taxon>
        <taxon>Bacillales</taxon>
        <taxon>Sporolactobacillaceae</taxon>
        <taxon>Sinobaca</taxon>
    </lineage>
</organism>
<keyword evidence="9" id="KW-0460">Magnesium</keyword>
<dbReference type="RefSeq" id="WP_120193959.1">
    <property type="nucleotide sequence ID" value="NZ_RAPK01000010.1"/>
</dbReference>
<keyword evidence="6" id="KW-0479">Metal-binding</keyword>
<keyword evidence="4" id="KW-0963">Cytoplasm</keyword>
<evidence type="ECO:0000256" key="7">
    <source>
        <dbReference type="ARBA" id="ARBA00022741"/>
    </source>
</evidence>
<evidence type="ECO:0000256" key="5">
    <source>
        <dbReference type="ARBA" id="ARBA00022694"/>
    </source>
</evidence>
<dbReference type="OrthoDB" id="9815896at2"/>
<keyword evidence="5" id="KW-0819">tRNA processing</keyword>
<dbReference type="InterPro" id="IPR003442">
    <property type="entry name" value="T6A_TsaE"/>
</dbReference>